<evidence type="ECO:0000256" key="1">
    <source>
        <dbReference type="SAM" id="MobiDB-lite"/>
    </source>
</evidence>
<feature type="region of interest" description="Disordered" evidence="1">
    <location>
        <begin position="241"/>
        <end position="285"/>
    </location>
</feature>
<feature type="region of interest" description="Disordered" evidence="1">
    <location>
        <begin position="99"/>
        <end position="124"/>
    </location>
</feature>
<gene>
    <name evidence="2" type="ORF">CRE_00447</name>
</gene>
<dbReference type="InParanoid" id="E3LCR2"/>
<feature type="region of interest" description="Disordered" evidence="1">
    <location>
        <begin position="51"/>
        <end position="86"/>
    </location>
</feature>
<dbReference type="Proteomes" id="UP000008281">
    <property type="component" value="Unassembled WGS sequence"/>
</dbReference>
<feature type="compositionally biased region" description="Polar residues" evidence="1">
    <location>
        <begin position="108"/>
        <end position="123"/>
    </location>
</feature>
<reference evidence="2" key="1">
    <citation type="submission" date="2007-07" db="EMBL/GenBank/DDBJ databases">
        <title>PCAP assembly of the Caenorhabditis remanei genome.</title>
        <authorList>
            <consortium name="The Caenorhabditis remanei Sequencing Consortium"/>
            <person name="Wilson R.K."/>
        </authorList>
    </citation>
    <scope>NUCLEOTIDE SEQUENCE [LARGE SCALE GENOMIC DNA]</scope>
    <source>
        <strain evidence="2">PB4641</strain>
    </source>
</reference>
<feature type="compositionally biased region" description="Basic and acidic residues" evidence="1">
    <location>
        <begin position="51"/>
        <end position="67"/>
    </location>
</feature>
<dbReference type="EMBL" id="DS268407">
    <property type="protein sequence ID" value="EFO82796.1"/>
    <property type="molecule type" value="Genomic_DNA"/>
</dbReference>
<keyword evidence="3" id="KW-1185">Reference proteome</keyword>
<evidence type="ECO:0000313" key="2">
    <source>
        <dbReference type="EMBL" id="EFO82796.1"/>
    </source>
</evidence>
<feature type="compositionally biased region" description="Basic and acidic residues" evidence="1">
    <location>
        <begin position="241"/>
        <end position="250"/>
    </location>
</feature>
<name>E3LCR2_CAERE</name>
<accession>E3LCR2</accession>
<evidence type="ECO:0000313" key="3">
    <source>
        <dbReference type="Proteomes" id="UP000008281"/>
    </source>
</evidence>
<feature type="compositionally biased region" description="Polar residues" evidence="1">
    <location>
        <begin position="75"/>
        <end position="86"/>
    </location>
</feature>
<dbReference type="HOGENOM" id="CLU_977403_0_0_1"/>
<organism evidence="3">
    <name type="scientific">Caenorhabditis remanei</name>
    <name type="common">Caenorhabditis vulgaris</name>
    <dbReference type="NCBI Taxonomy" id="31234"/>
    <lineage>
        <taxon>Eukaryota</taxon>
        <taxon>Metazoa</taxon>
        <taxon>Ecdysozoa</taxon>
        <taxon>Nematoda</taxon>
        <taxon>Chromadorea</taxon>
        <taxon>Rhabditida</taxon>
        <taxon>Rhabditina</taxon>
        <taxon>Rhabditomorpha</taxon>
        <taxon>Rhabditoidea</taxon>
        <taxon>Rhabditidae</taxon>
        <taxon>Peloderinae</taxon>
        <taxon>Caenorhabditis</taxon>
    </lineage>
</organism>
<dbReference type="AlphaFoldDB" id="E3LCR2"/>
<proteinExistence type="predicted"/>
<sequence length="285" mass="31747">MSTPPLDCPKDESSPTQEKIIESDTQNFLESPSMSQNLKYSASATIEDLLKQGDSRDDQSFSVRHDGTVNVCPGSATSPKQIPTGNLHNQHRDIQNLENPKRLAGGSQHPNTIRPNGYINSTPEAPRAKLRSQQITNSVHEKAKKETFEGRYQKLLEAKSQKQETKIFLFPLEITAGFKGDYKARQPTGVLSLPGKSRLSIRHKSVKDGEIFYQSSDLPHVVEYVPQLSPLVLEEQRRSTKCEVNEKYLSADDAEQAETEKKADEASAPSIDEQKSVPSEDLSNQ</sequence>
<protein>
    <submittedName>
        <fullName evidence="2">Uncharacterized protein</fullName>
    </submittedName>
</protein>